<name>A0A9P5PXU5_9AGAR</name>
<evidence type="ECO:0008006" key="3">
    <source>
        <dbReference type="Google" id="ProtNLM"/>
    </source>
</evidence>
<accession>A0A9P5PXU5</accession>
<protein>
    <recommendedName>
        <fullName evidence="3">F-box domain-containing protein</fullName>
    </recommendedName>
</protein>
<evidence type="ECO:0000313" key="2">
    <source>
        <dbReference type="Proteomes" id="UP000772434"/>
    </source>
</evidence>
<dbReference type="OrthoDB" id="3070253at2759"/>
<dbReference type="Proteomes" id="UP000772434">
    <property type="component" value="Unassembled WGS sequence"/>
</dbReference>
<dbReference type="AlphaFoldDB" id="A0A9P5PXU5"/>
<comment type="caution">
    <text evidence="1">The sequence shown here is derived from an EMBL/GenBank/DDBJ whole genome shotgun (WGS) entry which is preliminary data.</text>
</comment>
<organism evidence="1 2">
    <name type="scientific">Rhodocollybia butyracea</name>
    <dbReference type="NCBI Taxonomy" id="206335"/>
    <lineage>
        <taxon>Eukaryota</taxon>
        <taxon>Fungi</taxon>
        <taxon>Dikarya</taxon>
        <taxon>Basidiomycota</taxon>
        <taxon>Agaricomycotina</taxon>
        <taxon>Agaricomycetes</taxon>
        <taxon>Agaricomycetidae</taxon>
        <taxon>Agaricales</taxon>
        <taxon>Marasmiineae</taxon>
        <taxon>Omphalotaceae</taxon>
        <taxon>Rhodocollybia</taxon>
    </lineage>
</organism>
<sequence>MIPLPTELLESIIDNLHDKPTLLSCALVGKAWVSASQRGVFTKLVLKAPSSQHEDFEELFEAYLAANKRLLLIFDENPRIPTYIRSLELLQFDKFERTRLPVIPQVNSEEFHASTARVISRLSNVENLLFLSVNWAQFSPVLKAAVVNLFSAPSITRVTLSMIAIPKFAELASLLGCIKNLKALKVSFLTCTDWDVPVPEESLEEDNALISMNPAPPKSIHLDQLLHFHSVNVRSFAAWFQQPSCPIEIQNLQSLQIHRSITFDYQGTAFMLELVGNSLRELELHGPFRSIHSNIVHLGYTPDLRSLSLVNVHQTDTYTPVPWIQSLFEPLLRLNQKTYPLQSLTIHLYADHSDPLSTHQWDEWSQIDALLAAPVFFPLEAVNIILIYEHSIVVKEKLTERFSLLAGLGKLRVEMPLRERRIRSV</sequence>
<keyword evidence="2" id="KW-1185">Reference proteome</keyword>
<dbReference type="EMBL" id="JADNRY010000029">
    <property type="protein sequence ID" value="KAF9071888.1"/>
    <property type="molecule type" value="Genomic_DNA"/>
</dbReference>
<gene>
    <name evidence="1" type="ORF">BDP27DRAFT_1418698</name>
</gene>
<proteinExistence type="predicted"/>
<dbReference type="SUPFAM" id="SSF52047">
    <property type="entry name" value="RNI-like"/>
    <property type="match status" value="1"/>
</dbReference>
<reference evidence="1" key="1">
    <citation type="submission" date="2020-11" db="EMBL/GenBank/DDBJ databases">
        <authorList>
            <consortium name="DOE Joint Genome Institute"/>
            <person name="Ahrendt S."/>
            <person name="Riley R."/>
            <person name="Andreopoulos W."/>
            <person name="Labutti K."/>
            <person name="Pangilinan J."/>
            <person name="Ruiz-Duenas F.J."/>
            <person name="Barrasa J.M."/>
            <person name="Sanchez-Garcia M."/>
            <person name="Camarero S."/>
            <person name="Miyauchi S."/>
            <person name="Serrano A."/>
            <person name="Linde D."/>
            <person name="Babiker R."/>
            <person name="Drula E."/>
            <person name="Ayuso-Fernandez I."/>
            <person name="Pacheco R."/>
            <person name="Padilla G."/>
            <person name="Ferreira P."/>
            <person name="Barriuso J."/>
            <person name="Kellner H."/>
            <person name="Castanera R."/>
            <person name="Alfaro M."/>
            <person name="Ramirez L."/>
            <person name="Pisabarro A.G."/>
            <person name="Kuo A."/>
            <person name="Tritt A."/>
            <person name="Lipzen A."/>
            <person name="He G."/>
            <person name="Yan M."/>
            <person name="Ng V."/>
            <person name="Cullen D."/>
            <person name="Martin F."/>
            <person name="Rosso M.-N."/>
            <person name="Henrissat B."/>
            <person name="Hibbett D."/>
            <person name="Martinez A.T."/>
            <person name="Grigoriev I.V."/>
        </authorList>
    </citation>
    <scope>NUCLEOTIDE SEQUENCE</scope>
    <source>
        <strain evidence="1">AH 40177</strain>
    </source>
</reference>
<evidence type="ECO:0000313" key="1">
    <source>
        <dbReference type="EMBL" id="KAF9071888.1"/>
    </source>
</evidence>